<evidence type="ECO:0000256" key="3">
    <source>
        <dbReference type="ARBA" id="ARBA00023295"/>
    </source>
</evidence>
<evidence type="ECO:0000256" key="2">
    <source>
        <dbReference type="ARBA" id="ARBA00022801"/>
    </source>
</evidence>
<dbReference type="InterPro" id="IPR045857">
    <property type="entry name" value="O16G_dom_2"/>
</dbReference>
<dbReference type="SUPFAM" id="SSF51445">
    <property type="entry name" value="(Trans)glycosidases"/>
    <property type="match status" value="1"/>
</dbReference>
<dbReference type="OrthoDB" id="1740265at2759"/>
<dbReference type="Gene3D" id="3.90.400.10">
    <property type="entry name" value="Oligo-1,6-glucosidase, Domain 2"/>
    <property type="match status" value="1"/>
</dbReference>
<dbReference type="GO" id="GO:0004556">
    <property type="term" value="F:alpha-amylase activity"/>
    <property type="evidence" value="ECO:0007669"/>
    <property type="project" value="TreeGrafter"/>
</dbReference>
<dbReference type="EMBL" id="LVYI01000009">
    <property type="protein sequence ID" value="OAP56403.1"/>
    <property type="molecule type" value="Genomic_DNA"/>
</dbReference>
<accession>A0A178ZB36</accession>
<dbReference type="CDD" id="cd11333">
    <property type="entry name" value="AmyAc_SI_OligoGlu_DGase"/>
    <property type="match status" value="1"/>
</dbReference>
<dbReference type="GO" id="GO:0033934">
    <property type="term" value="F:glucan 1,4-alpha-maltotriohydrolase activity"/>
    <property type="evidence" value="ECO:0007669"/>
    <property type="project" value="TreeGrafter"/>
</dbReference>
<comment type="similarity">
    <text evidence="1">Belongs to the glycosyl hydrolase 13 family.</text>
</comment>
<dbReference type="RefSeq" id="XP_018689770.1">
    <property type="nucleotide sequence ID" value="XM_018841089.1"/>
</dbReference>
<dbReference type="GO" id="GO:0000025">
    <property type="term" value="P:maltose catabolic process"/>
    <property type="evidence" value="ECO:0007669"/>
    <property type="project" value="TreeGrafter"/>
</dbReference>
<evidence type="ECO:0000313" key="7">
    <source>
        <dbReference type="Proteomes" id="UP000078343"/>
    </source>
</evidence>
<dbReference type="InterPro" id="IPR006047">
    <property type="entry name" value="GH13_cat_dom"/>
</dbReference>
<dbReference type="AlphaFoldDB" id="A0A178ZB36"/>
<keyword evidence="2" id="KW-0378">Hydrolase</keyword>
<dbReference type="PANTHER" id="PTHR10357:SF232">
    <property type="entry name" value="GLYCOSYL HYDROLASE FAMILY 13 CATALYTIC DOMAIN-CONTAINING PROTEIN"/>
    <property type="match status" value="1"/>
</dbReference>
<evidence type="ECO:0000313" key="6">
    <source>
        <dbReference type="EMBL" id="OAP56403.1"/>
    </source>
</evidence>
<dbReference type="STRING" id="1367422.A0A178ZB36"/>
<dbReference type="GO" id="GO:0004575">
    <property type="term" value="F:sucrose alpha-glucosidase activity"/>
    <property type="evidence" value="ECO:0007669"/>
    <property type="project" value="TreeGrafter"/>
</dbReference>
<dbReference type="GeneID" id="30013750"/>
<dbReference type="Proteomes" id="UP000078343">
    <property type="component" value="Unassembled WGS sequence"/>
</dbReference>
<keyword evidence="4" id="KW-0462">Maltose metabolism</keyword>
<reference evidence="6 7" key="1">
    <citation type="submission" date="2016-04" db="EMBL/GenBank/DDBJ databases">
        <title>Draft genome of Fonsecaea erecta CBS 125763.</title>
        <authorList>
            <person name="Weiss V.A."/>
            <person name="Vicente V.A."/>
            <person name="Raittz R.T."/>
            <person name="Moreno L.F."/>
            <person name="De Souza E.M."/>
            <person name="Pedrosa F.O."/>
            <person name="Steffens M.B."/>
            <person name="Faoro H."/>
            <person name="Tadra-Sfeir M.Z."/>
            <person name="Najafzadeh M.J."/>
            <person name="Felipe M.S."/>
            <person name="Teixeira M."/>
            <person name="Sun J."/>
            <person name="Xi L."/>
            <person name="Gomes R."/>
            <person name="De Azevedo C.M."/>
            <person name="Salgado C.G."/>
            <person name="Da Silva M.B."/>
            <person name="Nascimento M.F."/>
            <person name="Queiroz-Telles F."/>
            <person name="Attili D.S."/>
            <person name="Gorbushina A."/>
        </authorList>
    </citation>
    <scope>NUCLEOTIDE SEQUENCE [LARGE SCALE GENOMIC DNA]</scope>
    <source>
        <strain evidence="6 7">CBS 125763</strain>
    </source>
</reference>
<gene>
    <name evidence="6" type="ORF">AYL99_09582</name>
</gene>
<evidence type="ECO:0000259" key="5">
    <source>
        <dbReference type="SMART" id="SM00642"/>
    </source>
</evidence>
<sequence>MADTSQVSVLKKPPLRRAWWKESSVYQIYPASFKSANCTVDEATGTVKGDLRGIISKLDYIASLGVDIVWLSPILQSPQVDMGYDISDYRAIYPGYGTMEDHDELIQGLHDRGMKYVMDLVVNHTSDQHEWFQQSRSSKDSPYRDWYIWRPPRFDDNGNRIPPNNWESAFSGSAWTFDDATNEYYLHLFASAQPDLNWENPAVRDAVHAMMRFWLDRGVDGFRMDVINFISKEPHLPDGEVTRPGYLQSGAKYFACGPRLHEYLRDIGAILRQYDAFSVGEMPGVEDTREILKAVGQDRGELAMVFQFDIVGMDVQPGGIKWDHRDFDPRTLKHVVSKWQSFMLQNAGWNAVFMENHDQGRSVSRYCDDSEAHRTKSAKLLAAHMGLLSGTIFVYQGQELAQVNVPESWGMDEYKDIEALNHWQTVLRDFPHDTEKQAAYRRQYRLIGRDNARTPMQWTADADTYAGFLPDAAPPDAKPWMSIHPDFAEWNAAAQLADHDSAFHYWRRVLALRKRHTDVFVYGAFQMLDVDVDNDECGAVVAYVRTDNSAPAAAPGAEEVHHNKSRTATTGLVVTNFSDEDVWWTPPPGAGQGVLFDGAGLRRGAILEDFRNYTRTGEEGNAVRKDGEKGWAILLRPWEVVVAMA</sequence>
<dbReference type="InterPro" id="IPR017853">
    <property type="entry name" value="GH"/>
</dbReference>
<keyword evidence="3" id="KW-0326">Glycosidase</keyword>
<dbReference type="PANTHER" id="PTHR10357">
    <property type="entry name" value="ALPHA-AMYLASE FAMILY MEMBER"/>
    <property type="match status" value="1"/>
</dbReference>
<evidence type="ECO:0000256" key="1">
    <source>
        <dbReference type="ARBA" id="ARBA00008061"/>
    </source>
</evidence>
<dbReference type="FunFam" id="3.20.20.80:FF:000064">
    <property type="entry name" value="Oligo-1,6-glucosidase"/>
    <property type="match status" value="1"/>
</dbReference>
<feature type="domain" description="Glycosyl hydrolase family 13 catalytic" evidence="5">
    <location>
        <begin position="27"/>
        <end position="453"/>
    </location>
</feature>
<protein>
    <recommendedName>
        <fullName evidence="5">Glycosyl hydrolase family 13 catalytic domain-containing protein</fullName>
    </recommendedName>
</protein>
<dbReference type="GO" id="GO:0004574">
    <property type="term" value="F:oligo-1,6-glucosidase activity"/>
    <property type="evidence" value="ECO:0007669"/>
    <property type="project" value="TreeGrafter"/>
</dbReference>
<dbReference type="GO" id="GO:0005987">
    <property type="term" value="P:sucrose catabolic process"/>
    <property type="evidence" value="ECO:0007669"/>
    <property type="project" value="TreeGrafter"/>
</dbReference>
<dbReference type="SMART" id="SM00642">
    <property type="entry name" value="Aamy"/>
    <property type="match status" value="1"/>
</dbReference>
<dbReference type="Gene3D" id="3.20.20.80">
    <property type="entry name" value="Glycosidases"/>
    <property type="match status" value="1"/>
</dbReference>
<dbReference type="Pfam" id="PF00128">
    <property type="entry name" value="Alpha-amylase"/>
    <property type="match status" value="1"/>
</dbReference>
<proteinExistence type="inferred from homology"/>
<evidence type="ECO:0000256" key="4">
    <source>
        <dbReference type="ARBA" id="ARBA00026248"/>
    </source>
</evidence>
<comment type="caution">
    <text evidence="6">The sequence shown here is derived from an EMBL/GenBank/DDBJ whole genome shotgun (WGS) entry which is preliminary data.</text>
</comment>
<organism evidence="6 7">
    <name type="scientific">Fonsecaea erecta</name>
    <dbReference type="NCBI Taxonomy" id="1367422"/>
    <lineage>
        <taxon>Eukaryota</taxon>
        <taxon>Fungi</taxon>
        <taxon>Dikarya</taxon>
        <taxon>Ascomycota</taxon>
        <taxon>Pezizomycotina</taxon>
        <taxon>Eurotiomycetes</taxon>
        <taxon>Chaetothyriomycetidae</taxon>
        <taxon>Chaetothyriales</taxon>
        <taxon>Herpotrichiellaceae</taxon>
        <taxon>Fonsecaea</taxon>
    </lineage>
</organism>
<dbReference type="FunFam" id="3.90.400.10:FF:000003">
    <property type="entry name" value="Probable alpha-glucosidase (Maltase)"/>
    <property type="match status" value="1"/>
</dbReference>
<name>A0A178ZB36_9EURO</name>
<keyword evidence="7" id="KW-1185">Reference proteome</keyword>